<evidence type="ECO:0000313" key="2">
    <source>
        <dbReference type="EMBL" id="KAL3788370.1"/>
    </source>
</evidence>
<feature type="compositionally biased region" description="Low complexity" evidence="1">
    <location>
        <begin position="1"/>
        <end position="11"/>
    </location>
</feature>
<feature type="region of interest" description="Disordered" evidence="1">
    <location>
        <begin position="1062"/>
        <end position="1090"/>
    </location>
</feature>
<reference evidence="2 3" key="1">
    <citation type="journal article" date="2020" name="G3 (Bethesda)">
        <title>Improved Reference Genome for Cyclotella cryptica CCMP332, a Model for Cell Wall Morphogenesis, Salinity Adaptation, and Lipid Production in Diatoms (Bacillariophyta).</title>
        <authorList>
            <person name="Roberts W.R."/>
            <person name="Downey K.M."/>
            <person name="Ruck E.C."/>
            <person name="Traller J.C."/>
            <person name="Alverson A.J."/>
        </authorList>
    </citation>
    <scope>NUCLEOTIDE SEQUENCE [LARGE SCALE GENOMIC DNA]</scope>
    <source>
        <strain evidence="2 3">CCMP332</strain>
    </source>
</reference>
<feature type="compositionally biased region" description="Low complexity" evidence="1">
    <location>
        <begin position="476"/>
        <end position="495"/>
    </location>
</feature>
<dbReference type="EMBL" id="JABMIG020000157">
    <property type="protein sequence ID" value="KAL3788370.1"/>
    <property type="molecule type" value="Genomic_DNA"/>
</dbReference>
<feature type="region of interest" description="Disordered" evidence="1">
    <location>
        <begin position="1439"/>
        <end position="1466"/>
    </location>
</feature>
<feature type="compositionally biased region" description="Low complexity" evidence="1">
    <location>
        <begin position="35"/>
        <end position="48"/>
    </location>
</feature>
<feature type="region of interest" description="Disordered" evidence="1">
    <location>
        <begin position="1"/>
        <end position="48"/>
    </location>
</feature>
<feature type="compositionally biased region" description="Low complexity" evidence="1">
    <location>
        <begin position="274"/>
        <end position="294"/>
    </location>
</feature>
<proteinExistence type="predicted"/>
<evidence type="ECO:0000256" key="1">
    <source>
        <dbReference type="SAM" id="MobiDB-lite"/>
    </source>
</evidence>
<evidence type="ECO:0000313" key="3">
    <source>
        <dbReference type="Proteomes" id="UP001516023"/>
    </source>
</evidence>
<feature type="compositionally biased region" description="Low complexity" evidence="1">
    <location>
        <begin position="399"/>
        <end position="416"/>
    </location>
</feature>
<dbReference type="Proteomes" id="UP001516023">
    <property type="component" value="Unassembled WGS sequence"/>
</dbReference>
<feature type="compositionally biased region" description="Low complexity" evidence="1">
    <location>
        <begin position="370"/>
        <end position="391"/>
    </location>
</feature>
<feature type="region of interest" description="Disordered" evidence="1">
    <location>
        <begin position="229"/>
        <end position="250"/>
    </location>
</feature>
<feature type="region of interest" description="Disordered" evidence="1">
    <location>
        <begin position="428"/>
        <end position="506"/>
    </location>
</feature>
<sequence length="1627" mass="179032">MEQFFNSIASNSGGGGGNSSQGFPVPNQNNPVPGSRSNSACSRSNSINNANSMNNINMNVLAGMLHNQRGVQQQMINMNLGQLGQVPGQQQQVNFMNHNGGFSAPQMTNQPLRRQSDASILSQGSTGMTNHYSNKALLNMLDDDIDYQNQNGQGPRDQNNPPNFLNNINFNNASQEQQNQLLLAMQQRMQHQQQRNIPQQNQIQIHQNQGQMQHNQIQQNLALMQQNLAQMQQNQQSPQPQQIAQRQQQIQEFLQRHGHNLSDHQRSNLQNQLGSPNNGPAPNSGPSNMTSMNSSGGGGGGNGGHQSVGAITNMGVIQQMQVMPGSNSAQGDSSVLSMDDLMVRQREQLRHLQVMLKTQDDPTGPGDGPRGATPNLPDMNQQQQMAQAAMNFRMHSQRQRQSLQMQSQGQAQQKQTLSAVEMFGGTLGHQQNQKQQSPPVQAQQQQQTQLQQLQMQHQAQQQQQQPPQQKVSSAVMEQMMRQRQQQMLMQMDGQQNESQHQHDHQIPQEQITLAQNPSITNSSHGKKSKSPPSSQRSLSPPTSSIHQSKVSSAEAPPAPPAAANNTRVVPVALSPRYTQGHHQGGVSEAALIYTKHALNSIVLSLNSKSAGGRNYTIRDLSTCLGAWDLSVPSNSSAKRHKSDESRANFNDGNADTAFNFYHERLCPILLDAKRPSGSVPFSVEDFGEGAGSQDKGLPPLTGAIALTFGADRKFTGGIGEEGVLTKAIFEFFYEPSVALGEESCDKDRGLNVLVEAEEQMFARVDDSEQSSFVQAALHALSPSLFVDSKYSVDKNVYVPTIWSGNTNRVYQYCLLGNFDDEGKELASKRLCVAIQKKALSECSDGPSKGVCRITLTLSPTSVLAEKKRMANEREGQNLNELSSAIHRKLRQNLRCLRPPKLVSASTFDKTNMLGPGSRRVNLRRPSMTHLIDPSLIVIGMRCKHELLLDAEEVGKVYINGSLVVDCSTSPPDKNNLKANKLSALGTLGRDVLPAHTVFGVDFTFPTCNSAMFFRELPNKTTLVQEYGELLVDALIDAAQFESDVAGKLLGRLITGRIEDLEDDDQEDDDKEGLVQGVKKGEPSHHRCSSKSSFYDDGLNVTPSPRIKFDDVSHPCFESIVLSSALADPVGIGAKALGTKFLMQYGKQCFPCEIGTDEEYRLCKLLGSQKIAKPVPRRVRDILSRGGYLPLDQMATFIWKGSGACWDGDHDCSMHASEAMECAIQLLRKVGCNDVKPNMVRFVGRKQLEDADASMCELRCWYDARSQTYYVNDSLLFVETDEQSCGDNNEEQIVESVQQSTVDDERTGFYGKVDAAEDKIKPSVGKDNAVNNAVGHLATLEQIALAPEEKRAEDASAKVINFLEENDNVVDVPVDFSEEKHDKVISDENSESMIAKEEVVLDNAKEGKDLTGKHVDLMHDEDAPTEDTNLESGDCLEDGIAVSKDGSTHTKEELTLDNAKEEEDLTGEKVDMLSDEEAPMEDTQLESGVSPEGGIAVSKDGSTIIKEELTNENENEYNVTVSIDKNGECDEENNSEINETDSLKNNSNTSISFRSVNRDQNDASEVLSVSSEQTDKIMNSCRDSGNETSNVKRRYRHPREAAFLLGLNIAREHPDISLLEKFVTCHSS</sequence>
<accession>A0ABD3PQ28</accession>
<protein>
    <submittedName>
        <fullName evidence="2">Uncharacterized protein</fullName>
    </submittedName>
</protein>
<feature type="compositionally biased region" description="Polar residues" evidence="1">
    <location>
        <begin position="147"/>
        <end position="158"/>
    </location>
</feature>
<feature type="compositionally biased region" description="Low complexity" evidence="1">
    <location>
        <begin position="430"/>
        <end position="469"/>
    </location>
</feature>
<name>A0ABD3PQ28_9STRA</name>
<feature type="region of interest" description="Disordered" evidence="1">
    <location>
        <begin position="357"/>
        <end position="416"/>
    </location>
</feature>
<organism evidence="2 3">
    <name type="scientific">Cyclotella cryptica</name>
    <dbReference type="NCBI Taxonomy" id="29204"/>
    <lineage>
        <taxon>Eukaryota</taxon>
        <taxon>Sar</taxon>
        <taxon>Stramenopiles</taxon>
        <taxon>Ochrophyta</taxon>
        <taxon>Bacillariophyta</taxon>
        <taxon>Coscinodiscophyceae</taxon>
        <taxon>Thalassiosirophycidae</taxon>
        <taxon>Stephanodiscales</taxon>
        <taxon>Stephanodiscaceae</taxon>
        <taxon>Cyclotella</taxon>
    </lineage>
</organism>
<feature type="region of interest" description="Disordered" evidence="1">
    <location>
        <begin position="518"/>
        <end position="564"/>
    </location>
</feature>
<gene>
    <name evidence="2" type="ORF">HJC23_009176</name>
</gene>
<comment type="caution">
    <text evidence="2">The sequence shown here is derived from an EMBL/GenBank/DDBJ whole genome shotgun (WGS) entry which is preliminary data.</text>
</comment>
<feature type="region of interest" description="Disordered" evidence="1">
    <location>
        <begin position="265"/>
        <end position="309"/>
    </location>
</feature>
<feature type="compositionally biased region" description="Low complexity" evidence="1">
    <location>
        <begin position="530"/>
        <end position="544"/>
    </location>
</feature>
<keyword evidence="3" id="KW-1185">Reference proteome</keyword>
<feature type="region of interest" description="Disordered" evidence="1">
    <location>
        <begin position="145"/>
        <end position="164"/>
    </location>
</feature>
<feature type="region of interest" description="Disordered" evidence="1">
    <location>
        <begin position="1525"/>
        <end position="1545"/>
    </location>
</feature>
<feature type="region of interest" description="Disordered" evidence="1">
    <location>
        <begin position="188"/>
        <end position="211"/>
    </location>
</feature>
<feature type="compositionally biased region" description="Gly residues" evidence="1">
    <location>
        <begin position="295"/>
        <end position="306"/>
    </location>
</feature>